<organism evidence="6 7">
    <name type="scientific">Galemys pyrenaicus</name>
    <name type="common">Iberian desman</name>
    <name type="synonym">Pyrenean desman</name>
    <dbReference type="NCBI Taxonomy" id="202257"/>
    <lineage>
        <taxon>Eukaryota</taxon>
        <taxon>Metazoa</taxon>
        <taxon>Chordata</taxon>
        <taxon>Craniata</taxon>
        <taxon>Vertebrata</taxon>
        <taxon>Euteleostomi</taxon>
        <taxon>Mammalia</taxon>
        <taxon>Eutheria</taxon>
        <taxon>Laurasiatheria</taxon>
        <taxon>Eulipotyphla</taxon>
        <taxon>Talpidae</taxon>
        <taxon>Galemys</taxon>
    </lineage>
</organism>
<dbReference type="GO" id="GO:0003735">
    <property type="term" value="F:structural constituent of ribosome"/>
    <property type="evidence" value="ECO:0007669"/>
    <property type="project" value="InterPro"/>
</dbReference>
<evidence type="ECO:0000256" key="4">
    <source>
        <dbReference type="SAM" id="MobiDB-lite"/>
    </source>
</evidence>
<evidence type="ECO:0000256" key="3">
    <source>
        <dbReference type="ARBA" id="ARBA00023274"/>
    </source>
</evidence>
<dbReference type="Gene3D" id="3.30.70.330">
    <property type="match status" value="1"/>
</dbReference>
<dbReference type="Pfam" id="PF03939">
    <property type="entry name" value="Ribosomal_L23eN"/>
    <property type="match status" value="1"/>
</dbReference>
<evidence type="ECO:0000256" key="2">
    <source>
        <dbReference type="ARBA" id="ARBA00022980"/>
    </source>
</evidence>
<dbReference type="InterPro" id="IPR005633">
    <property type="entry name" value="Ribosomal_uL23_N"/>
</dbReference>
<dbReference type="InterPro" id="IPR013025">
    <property type="entry name" value="Ribosomal_uL23-like"/>
</dbReference>
<dbReference type="PANTHER" id="PTHR11620">
    <property type="entry name" value="60S RIBOSOMAL PROTEIN L23A"/>
    <property type="match status" value="1"/>
</dbReference>
<comment type="similarity">
    <text evidence="1">Belongs to the universal ribosomal protein uL23 family.</text>
</comment>
<comment type="caution">
    <text evidence="6">The sequence shown here is derived from an EMBL/GenBank/DDBJ whole genome shotgun (WGS) entry which is preliminary data.</text>
</comment>
<dbReference type="GO" id="GO:0044391">
    <property type="term" value="C:ribosomal subunit"/>
    <property type="evidence" value="ECO:0007669"/>
    <property type="project" value="UniProtKB-ARBA"/>
</dbReference>
<dbReference type="GO" id="GO:0006412">
    <property type="term" value="P:translation"/>
    <property type="evidence" value="ECO:0007669"/>
    <property type="project" value="InterPro"/>
</dbReference>
<feature type="compositionally biased region" description="Basic and acidic residues" evidence="4">
    <location>
        <begin position="33"/>
        <end position="44"/>
    </location>
</feature>
<proteinExistence type="inferred from homology"/>
<dbReference type="InterPro" id="IPR012678">
    <property type="entry name" value="Ribosomal_uL23/eL15/eS24_sf"/>
</dbReference>
<dbReference type="SUPFAM" id="SSF54189">
    <property type="entry name" value="Ribosomal proteins S24e, L23 and L15e"/>
    <property type="match status" value="1"/>
</dbReference>
<feature type="domain" description="Large ribosomal subunit protein uL23 N-terminal" evidence="5">
    <location>
        <begin position="1"/>
        <end position="33"/>
    </location>
</feature>
<reference evidence="6" key="1">
    <citation type="journal article" date="2021" name="Evol. Appl.">
        <title>The genome of the Pyrenean desman and the effects of bottlenecks and inbreeding on the genomic landscape of an endangered species.</title>
        <authorList>
            <person name="Escoda L."/>
            <person name="Castresana J."/>
        </authorList>
    </citation>
    <scope>NUCLEOTIDE SEQUENCE</scope>
    <source>
        <strain evidence="6">IBE-C5619</strain>
    </source>
</reference>
<gene>
    <name evidence="6" type="ORF">J0S82_017509</name>
</gene>
<keyword evidence="7" id="KW-1185">Reference proteome</keyword>
<dbReference type="InterPro" id="IPR012677">
    <property type="entry name" value="Nucleotide-bd_a/b_plait_sf"/>
</dbReference>
<keyword evidence="2 6" id="KW-0689">Ribosomal protein</keyword>
<accession>A0A8J6DH37</accession>
<feature type="region of interest" description="Disordered" evidence="4">
    <location>
        <begin position="1"/>
        <end position="44"/>
    </location>
</feature>
<evidence type="ECO:0000313" key="7">
    <source>
        <dbReference type="Proteomes" id="UP000700334"/>
    </source>
</evidence>
<sequence length="108" mass="12482">MKGIHSHKKKKIRTPPTFWRPRQPEYPGKRAPRRMERDLSASDRLHDNTRVFTVSIKADQHDIKPAEKQLSAIDMAKVNTLTRPGREKQPCVPPDYDDLDVTNEIGII</sequence>
<dbReference type="AlphaFoldDB" id="A0A8J6DH37"/>
<keyword evidence="3" id="KW-0687">Ribonucleoprotein</keyword>
<protein>
    <submittedName>
        <fullName evidence="6">60S ribosomal protein L23a</fullName>
    </submittedName>
</protein>
<feature type="compositionally biased region" description="Basic residues" evidence="4">
    <location>
        <begin position="1"/>
        <end position="13"/>
    </location>
</feature>
<evidence type="ECO:0000313" key="6">
    <source>
        <dbReference type="EMBL" id="KAG8508329.1"/>
    </source>
</evidence>
<name>A0A8J6DH37_GALPY</name>
<dbReference type="Proteomes" id="UP000700334">
    <property type="component" value="Unassembled WGS sequence"/>
</dbReference>
<evidence type="ECO:0000259" key="5">
    <source>
        <dbReference type="Pfam" id="PF03939"/>
    </source>
</evidence>
<evidence type="ECO:0000256" key="1">
    <source>
        <dbReference type="ARBA" id="ARBA00006700"/>
    </source>
</evidence>
<dbReference type="OrthoDB" id="1267328at2759"/>
<dbReference type="EMBL" id="JAGFMF010012045">
    <property type="protein sequence ID" value="KAG8508329.1"/>
    <property type="molecule type" value="Genomic_DNA"/>
</dbReference>